<name>X6NYW4_RETFI</name>
<gene>
    <name evidence="2" type="ORF">RFI_06088</name>
</gene>
<protein>
    <submittedName>
        <fullName evidence="2">Uncharacterized protein</fullName>
    </submittedName>
</protein>
<dbReference type="EMBL" id="ASPP01005173">
    <property type="protein sequence ID" value="ETO31029.1"/>
    <property type="molecule type" value="Genomic_DNA"/>
</dbReference>
<feature type="non-terminal residue" evidence="2">
    <location>
        <position position="1"/>
    </location>
</feature>
<organism evidence="2 3">
    <name type="scientific">Reticulomyxa filosa</name>
    <dbReference type="NCBI Taxonomy" id="46433"/>
    <lineage>
        <taxon>Eukaryota</taxon>
        <taxon>Sar</taxon>
        <taxon>Rhizaria</taxon>
        <taxon>Retaria</taxon>
        <taxon>Foraminifera</taxon>
        <taxon>Monothalamids</taxon>
        <taxon>Reticulomyxidae</taxon>
        <taxon>Reticulomyxa</taxon>
    </lineage>
</organism>
<comment type="caution">
    <text evidence="2">The sequence shown here is derived from an EMBL/GenBank/DDBJ whole genome shotgun (WGS) entry which is preliminary data.</text>
</comment>
<proteinExistence type="predicted"/>
<evidence type="ECO:0000256" key="1">
    <source>
        <dbReference type="SAM" id="MobiDB-lite"/>
    </source>
</evidence>
<dbReference type="Proteomes" id="UP000023152">
    <property type="component" value="Unassembled WGS sequence"/>
</dbReference>
<keyword evidence="3" id="KW-1185">Reference proteome</keyword>
<feature type="compositionally biased region" description="Basic residues" evidence="1">
    <location>
        <begin position="147"/>
        <end position="161"/>
    </location>
</feature>
<accession>X6NYW4</accession>
<reference evidence="2 3" key="1">
    <citation type="journal article" date="2013" name="Curr. Biol.">
        <title>The Genome of the Foraminiferan Reticulomyxa filosa.</title>
        <authorList>
            <person name="Glockner G."/>
            <person name="Hulsmann N."/>
            <person name="Schleicher M."/>
            <person name="Noegel A.A."/>
            <person name="Eichinger L."/>
            <person name="Gallinger C."/>
            <person name="Pawlowski J."/>
            <person name="Sierra R."/>
            <person name="Euteneuer U."/>
            <person name="Pillet L."/>
            <person name="Moustafa A."/>
            <person name="Platzer M."/>
            <person name="Groth M."/>
            <person name="Szafranski K."/>
            <person name="Schliwa M."/>
        </authorList>
    </citation>
    <scope>NUCLEOTIDE SEQUENCE [LARGE SCALE GENOMIC DNA]</scope>
</reference>
<evidence type="ECO:0000313" key="3">
    <source>
        <dbReference type="Proteomes" id="UP000023152"/>
    </source>
</evidence>
<feature type="region of interest" description="Disordered" evidence="1">
    <location>
        <begin position="89"/>
        <end position="175"/>
    </location>
</feature>
<dbReference type="AlphaFoldDB" id="X6NYW4"/>
<evidence type="ECO:0000313" key="2">
    <source>
        <dbReference type="EMBL" id="ETO31029.1"/>
    </source>
</evidence>
<sequence length="324" mass="37707">QQQQQQQQQYTCANLLSPLMAANHTRYGKSVRFLQGCDSTSSPVLQIVTTTMNNISSLSGKKEKKKKKKKGDVALGKYVHFSTRENKTLKRLHDTSDDNDDYVGHHATTKVEPEQLLSISPQPMSLSLPHSDDDDAQKTWSDQDFKKQRRRRRRRRLKRRCTHETKPLPQSKQRNPNQFEALLKHTHKNHNEFHAIEMDMTQTNHNAKKIRFDPSAHSAIYDPSTNMIVWSNGKKWVRKDFVPFRGRWRDPQGHVISIEENGLFTYVEPRELGTYTSVVCGFYKIGITCANYTYTAKLIDKNVLKWDNGIQWYRVDKPESCLVM</sequence>